<dbReference type="RefSeq" id="YP_010800676.1">
    <property type="nucleotide sequence ID" value="NC_076895.1"/>
</dbReference>
<accession>A0AAE7B7I6</accession>
<dbReference type="GeneID" id="80539312"/>
<name>A0AAE7B7I6_9VIRU</name>
<evidence type="ECO:0000313" key="3">
    <source>
        <dbReference type="Proteomes" id="UP000830293"/>
    </source>
</evidence>
<feature type="region of interest" description="Disordered" evidence="1">
    <location>
        <begin position="140"/>
        <end position="210"/>
    </location>
</feature>
<evidence type="ECO:0000313" key="2">
    <source>
        <dbReference type="EMBL" id="QKE44429.1"/>
    </source>
</evidence>
<sequence length="210" mass="23417">MPHYDQLPRYSKYSNSWVLYCLPSGLWAVGFVLDTSENDHLWLIPFDVQTNQPAPHPWSGDVCYTWLTQECSSVVQSFVSVRVHRKAVADFYRIPSDLALLKTITHLAAVNFRIPYYAPHFPSFFAAQIAQRVTNDRVARGEGTPMNIAPVPVAPAPDRKRKSLGPGGVPMRPVNSTPYRTPVNAAKKPRTAPFAVPVPESPVSKSMDTK</sequence>
<evidence type="ECO:0000256" key="1">
    <source>
        <dbReference type="SAM" id="MobiDB-lite"/>
    </source>
</evidence>
<dbReference type="EMBL" id="MT293574">
    <property type="protein sequence ID" value="QKE44429.1"/>
    <property type="molecule type" value="Genomic_DNA"/>
</dbReference>
<keyword evidence="3" id="KW-1185">Reference proteome</keyword>
<proteinExistence type="predicted"/>
<dbReference type="KEGG" id="vg:80539312"/>
<reference evidence="2" key="1">
    <citation type="submission" date="2020-04" db="EMBL/GenBank/DDBJ databases">
        <title>A mysterious 80 nm amoeba virus with a near complete 'ORFan genome' challenges the classification of DNA viruses.</title>
        <authorList>
            <person name="Boratto P.V.M."/>
            <person name="Oliveira G.P."/>
            <person name="Machado T.B."/>
            <person name="Andrade A.C.S.P."/>
            <person name="Baudoin J.P."/>
            <person name="Klose T."/>
            <person name="Azza S."/>
            <person name="Decloquement P."/>
            <person name="Chabriere E."/>
            <person name="Colson P."/>
            <person name="Levasseur A."/>
            <person name="La Scola B."/>
            <person name="Abrahao J.S."/>
        </authorList>
    </citation>
    <scope>NUCLEOTIDE SEQUENCE</scope>
    <source>
        <strain evidence="2">BHMG</strain>
    </source>
</reference>
<organism evidence="2 3">
    <name type="scientific">Yaravirus sp. 'brasiliensis'</name>
    <dbReference type="NCBI Taxonomy" id="2739681"/>
    <lineage>
        <taxon>Viruses</taxon>
        <taxon>Varidnaviria</taxon>
        <taxon>Bamfordvirae</taxon>
        <taxon>Nucleocytoviricota</taxon>
        <taxon>Mriyaviricetes</taxon>
        <taxon>Yaraviridae</taxon>
        <taxon>Yaravirus</taxon>
        <taxon>Yaravirus brasiliense</taxon>
    </lineage>
</organism>
<dbReference type="Proteomes" id="UP000830293">
    <property type="component" value="Segment"/>
</dbReference>
<protein>
    <submittedName>
        <fullName evidence="2">Uncharacterized protein</fullName>
    </submittedName>
</protein>